<dbReference type="Pfam" id="PF00962">
    <property type="entry name" value="A_deaminase"/>
    <property type="match status" value="1"/>
</dbReference>
<comment type="similarity">
    <text evidence="2">Belongs to the metallo-dependent hydrolases superfamily. Adenosine and AMP deaminases family.</text>
</comment>
<keyword evidence="3" id="KW-0479">Metal-binding</keyword>
<protein>
    <submittedName>
        <fullName evidence="7">Adenosine deaminase</fullName>
        <ecNumber evidence="7">3.5.4.4</ecNumber>
    </submittedName>
</protein>
<dbReference type="PROSITE" id="PS00485">
    <property type="entry name" value="A_DEAMINASE"/>
    <property type="match status" value="1"/>
</dbReference>
<dbReference type="InterPro" id="IPR001365">
    <property type="entry name" value="A_deaminase_dom"/>
</dbReference>
<dbReference type="InterPro" id="IPR006330">
    <property type="entry name" value="Ado/ade_deaminase"/>
</dbReference>
<organism evidence="7 8">
    <name type="scientific">Legionella cardiaca</name>
    <dbReference type="NCBI Taxonomy" id="1071983"/>
    <lineage>
        <taxon>Bacteria</taxon>
        <taxon>Pseudomonadati</taxon>
        <taxon>Pseudomonadota</taxon>
        <taxon>Gammaproteobacteria</taxon>
        <taxon>Legionellales</taxon>
        <taxon>Legionellaceae</taxon>
        <taxon>Legionella</taxon>
    </lineage>
</organism>
<evidence type="ECO:0000313" key="8">
    <source>
        <dbReference type="Proteomes" id="UP001222087"/>
    </source>
</evidence>
<keyword evidence="8" id="KW-1185">Reference proteome</keyword>
<keyword evidence="5" id="KW-0862">Zinc</keyword>
<dbReference type="EMBL" id="CP119078">
    <property type="protein sequence ID" value="WED42428.1"/>
    <property type="molecule type" value="Genomic_DNA"/>
</dbReference>
<dbReference type="SUPFAM" id="SSF51556">
    <property type="entry name" value="Metallo-dependent hydrolases"/>
    <property type="match status" value="1"/>
</dbReference>
<evidence type="ECO:0000259" key="6">
    <source>
        <dbReference type="Pfam" id="PF00962"/>
    </source>
</evidence>
<comment type="cofactor">
    <cofactor evidence="1">
        <name>Zn(2+)</name>
        <dbReference type="ChEBI" id="CHEBI:29105"/>
    </cofactor>
</comment>
<dbReference type="PANTHER" id="PTHR43114:SF6">
    <property type="entry name" value="ADENINE DEAMINASE"/>
    <property type="match status" value="1"/>
</dbReference>
<name>A0ABY8APG8_9GAMM</name>
<keyword evidence="4 7" id="KW-0378">Hydrolase</keyword>
<evidence type="ECO:0000256" key="3">
    <source>
        <dbReference type="ARBA" id="ARBA00022723"/>
    </source>
</evidence>
<dbReference type="PANTHER" id="PTHR43114">
    <property type="entry name" value="ADENINE DEAMINASE"/>
    <property type="match status" value="1"/>
</dbReference>
<dbReference type="InterPro" id="IPR032466">
    <property type="entry name" value="Metal_Hydrolase"/>
</dbReference>
<dbReference type="Proteomes" id="UP001222087">
    <property type="component" value="Chromosome"/>
</dbReference>
<evidence type="ECO:0000256" key="4">
    <source>
        <dbReference type="ARBA" id="ARBA00022801"/>
    </source>
</evidence>
<accession>A0ABY8APG8</accession>
<dbReference type="RefSeq" id="WP_275088251.1">
    <property type="nucleotide sequence ID" value="NZ_CP119078.1"/>
</dbReference>
<dbReference type="InterPro" id="IPR006650">
    <property type="entry name" value="A/AMP_deam_AS"/>
</dbReference>
<dbReference type="GO" id="GO:0016787">
    <property type="term" value="F:hydrolase activity"/>
    <property type="evidence" value="ECO:0007669"/>
    <property type="project" value="UniProtKB-KW"/>
</dbReference>
<dbReference type="Gene3D" id="3.20.20.140">
    <property type="entry name" value="Metal-dependent hydrolases"/>
    <property type="match status" value="1"/>
</dbReference>
<proteinExistence type="inferred from homology"/>
<gene>
    <name evidence="7" type="ORF">PXX05_10935</name>
</gene>
<evidence type="ECO:0000256" key="2">
    <source>
        <dbReference type="ARBA" id="ARBA00006676"/>
    </source>
</evidence>
<evidence type="ECO:0000313" key="7">
    <source>
        <dbReference type="EMBL" id="WED42428.1"/>
    </source>
</evidence>
<feature type="domain" description="Adenosine deaminase" evidence="6">
    <location>
        <begin position="5"/>
        <end position="325"/>
    </location>
</feature>
<sequence length="333" mass="37089">MTIKKAELHTHLEGTIAPDLAIKLARRNKLSLPQTLIAKDGESYQYRDFLDFLKAYDSVAAVIKCPEDYFDITFEYLKANAQSGTIYIEMMYSPDHAEKSSNIPSIEHLQAIQQAINDAEEKYRIIGRIIITAVRHFGAESAVKVATQAIKENVPCIVGFGLGGDEINFPPRLFSEAYKIAAEGGLSCTVHAGEFAPASGMLEAIKYLPIKRIGHGVQGIHSPETLAQLKDKNIALEICPSSNVALGLFQDLLHHPLPRFVEAGVTISLGSDDPPFFRTNLAREYELVQKNYQYSDEQMKRFTAMAIESSFADEKTKLKLQKELQHSNDEKSI</sequence>
<reference evidence="7 8" key="1">
    <citation type="submission" date="2023-02" db="EMBL/GenBank/DDBJ databases">
        <title>Genome Sequence of L. cardiaca H63T.</title>
        <authorList>
            <person name="Lopez A.E."/>
            <person name="Cianciotto N.P."/>
        </authorList>
    </citation>
    <scope>NUCLEOTIDE SEQUENCE [LARGE SCALE GENOMIC DNA]</scope>
    <source>
        <strain evidence="7 8">H63</strain>
    </source>
</reference>
<dbReference type="EC" id="3.5.4.4" evidence="7"/>
<evidence type="ECO:0000256" key="5">
    <source>
        <dbReference type="ARBA" id="ARBA00022833"/>
    </source>
</evidence>
<evidence type="ECO:0000256" key="1">
    <source>
        <dbReference type="ARBA" id="ARBA00001947"/>
    </source>
</evidence>
<dbReference type="NCBIfam" id="TIGR01430">
    <property type="entry name" value="aden_deam"/>
    <property type="match status" value="1"/>
</dbReference>
<dbReference type="NCBIfam" id="NF006848">
    <property type="entry name" value="PRK09358.1-3"/>
    <property type="match status" value="1"/>
</dbReference>